<dbReference type="InterPro" id="IPR011055">
    <property type="entry name" value="Dup_hybrid_motif"/>
</dbReference>
<dbReference type="InterPro" id="IPR016047">
    <property type="entry name" value="M23ase_b-sheet_dom"/>
</dbReference>
<dbReference type="Proteomes" id="UP000276309">
    <property type="component" value="Chromosome"/>
</dbReference>
<reference evidence="3 4" key="1">
    <citation type="submission" date="2018-08" db="EMBL/GenBank/DDBJ databases">
        <title>The reduced genetic potential of extracellular carbohydrate catabolism in Euzebyella marina RN62, a Flavobacteriia bacterium isolated from the hadal water.</title>
        <authorList>
            <person name="Xue C."/>
        </authorList>
    </citation>
    <scope>NUCLEOTIDE SEQUENCE [LARGE SCALE GENOMIC DNA]</scope>
    <source>
        <strain evidence="3 4">RN62</strain>
    </source>
</reference>
<dbReference type="Pfam" id="PF01551">
    <property type="entry name" value="Peptidase_M23"/>
    <property type="match status" value="1"/>
</dbReference>
<dbReference type="SUPFAM" id="SSF51261">
    <property type="entry name" value="Duplicated hybrid motif"/>
    <property type="match status" value="1"/>
</dbReference>
<dbReference type="PANTHER" id="PTHR21666">
    <property type="entry name" value="PEPTIDASE-RELATED"/>
    <property type="match status" value="1"/>
</dbReference>
<dbReference type="RefSeq" id="WP_121849694.1">
    <property type="nucleotide sequence ID" value="NZ_CP032050.1"/>
</dbReference>
<keyword evidence="1" id="KW-0732">Signal</keyword>
<dbReference type="AlphaFoldDB" id="A0A3G2L8U0"/>
<dbReference type="InterPro" id="IPR050570">
    <property type="entry name" value="Cell_wall_metabolism_enzyme"/>
</dbReference>
<dbReference type="PANTHER" id="PTHR21666:SF289">
    <property type="entry name" value="L-ALA--D-GLU ENDOPEPTIDASE"/>
    <property type="match status" value="1"/>
</dbReference>
<proteinExistence type="predicted"/>
<dbReference type="OrthoDB" id="9801052at2"/>
<evidence type="ECO:0000256" key="1">
    <source>
        <dbReference type="ARBA" id="ARBA00022729"/>
    </source>
</evidence>
<dbReference type="GO" id="GO:0004222">
    <property type="term" value="F:metalloendopeptidase activity"/>
    <property type="evidence" value="ECO:0007669"/>
    <property type="project" value="TreeGrafter"/>
</dbReference>
<accession>A0A3G2L8U0</accession>
<keyword evidence="4" id="KW-1185">Reference proteome</keyword>
<organism evidence="3 4">
    <name type="scientific">Euzebyella marina</name>
    <dbReference type="NCBI Taxonomy" id="1761453"/>
    <lineage>
        <taxon>Bacteria</taxon>
        <taxon>Pseudomonadati</taxon>
        <taxon>Bacteroidota</taxon>
        <taxon>Flavobacteriia</taxon>
        <taxon>Flavobacteriales</taxon>
        <taxon>Flavobacteriaceae</taxon>
        <taxon>Euzebyella</taxon>
    </lineage>
</organism>
<name>A0A3G2L8U0_9FLAO</name>
<gene>
    <name evidence="3" type="ORF">D1013_15500</name>
</gene>
<protein>
    <submittedName>
        <fullName evidence="3">Peptidase M23</fullName>
    </submittedName>
</protein>
<sequence length="212" mass="23921">MNHPFLILGNIINKYTTIDFSDANSELSNVQLNNPYQCQEYIETILNKTGCQIAYGGYLEKRNLYNESSLFSLSDDKRDIHLGIDFWSNVNSEVLCPLKGEVHSFKDNSIVGDYGPTIILKHGVGDSCFYTLYGHLSRKSLSGLFEGKKFEKGEVLGYLGSPEENVNYAPHLHFQVINDLQGKRGDYPGVCSSKNLEFYKKNCPDPNSILKM</sequence>
<evidence type="ECO:0000313" key="3">
    <source>
        <dbReference type="EMBL" id="AYN68682.1"/>
    </source>
</evidence>
<dbReference type="Gene3D" id="2.70.70.10">
    <property type="entry name" value="Glucose Permease (Domain IIA)"/>
    <property type="match status" value="1"/>
</dbReference>
<dbReference type="EMBL" id="CP032050">
    <property type="protein sequence ID" value="AYN68682.1"/>
    <property type="molecule type" value="Genomic_DNA"/>
</dbReference>
<dbReference type="CDD" id="cd12797">
    <property type="entry name" value="M23_peptidase"/>
    <property type="match status" value="1"/>
</dbReference>
<dbReference type="KEGG" id="emar:D1013_15500"/>
<feature type="domain" description="M23ase beta-sheet core" evidence="2">
    <location>
        <begin position="80"/>
        <end position="178"/>
    </location>
</feature>
<evidence type="ECO:0000313" key="4">
    <source>
        <dbReference type="Proteomes" id="UP000276309"/>
    </source>
</evidence>
<evidence type="ECO:0000259" key="2">
    <source>
        <dbReference type="Pfam" id="PF01551"/>
    </source>
</evidence>